<dbReference type="STRING" id="1110509.Mhar_1391"/>
<dbReference type="HOGENOM" id="CLU_805636_0_0_2"/>
<evidence type="ECO:0000313" key="1">
    <source>
        <dbReference type="EMBL" id="AET64755.1"/>
    </source>
</evidence>
<gene>
    <name evidence="1" type="ordered locus">Mhar_1391</name>
</gene>
<proteinExistence type="predicted"/>
<dbReference type="OrthoDB" id="124415at2157"/>
<dbReference type="GeneID" id="12510560"/>
<sequence>MKTYIKSAGKGVRGRSLALLPTLPLLLTVILIGTAFALPFSVGPNDKDEYHFLVGAPGEIRVQASWTGTANNLALILNGPGQVNAYARQDGPSPLEIRYLVTSADVAKGETWTMGIWNFGGGTAEGDLILTSPGAPFSVGSGSAEVLEIRFPVRSPGLISAQAIWAGSRELDLALNGPGNFGTHALGQSPLGKGYMVTNDDLLKGQTWLLTLESHELDPSQTATGTIHLSYPGECSWTGIWETNFGDMELVQEGSTVTGSYTHDQGRISGTVSGNTFTGTWSEAPSYSPSNDAGGVQLVMAEGCTSFRGSWRYGHDKTSWDGDWTGTRARGGLDLRPKGFGIFG</sequence>
<dbReference type="EMBL" id="CP003117">
    <property type="protein sequence ID" value="AET64755.1"/>
    <property type="molecule type" value="Genomic_DNA"/>
</dbReference>
<protein>
    <submittedName>
        <fullName evidence="1">Uncharacterized protein</fullName>
    </submittedName>
</protein>
<evidence type="ECO:0000313" key="2">
    <source>
        <dbReference type="Proteomes" id="UP000005877"/>
    </source>
</evidence>
<dbReference type="PATRIC" id="fig|1110509.7.peg.1546"/>
<keyword evidence="2" id="KW-1185">Reference proteome</keyword>
<dbReference type="AlphaFoldDB" id="G7WKC8"/>
<accession>G7WKC8</accession>
<reference evidence="1 2" key="1">
    <citation type="journal article" date="2012" name="PLoS ONE">
        <title>The genome characteristics and predicted function of methyl-group oxidation pathway in the obligate aceticlastic methanogens, Methanosaeta spp.</title>
        <authorList>
            <person name="Zhu J."/>
            <person name="Zheng H."/>
            <person name="Ai G."/>
            <person name="Zhang G."/>
            <person name="Liu D."/>
            <person name="Liu X."/>
            <person name="Dong X."/>
        </authorList>
    </citation>
    <scope>NUCLEOTIDE SEQUENCE [LARGE SCALE GENOMIC DNA]</scope>
    <source>
        <strain evidence="1 2">6Ac</strain>
    </source>
</reference>
<dbReference type="KEGG" id="mhi:Mhar_1391"/>
<dbReference type="Proteomes" id="UP000005877">
    <property type="component" value="Chromosome"/>
</dbReference>
<name>G7WKC8_METH6</name>
<dbReference type="RefSeq" id="WP_014586939.1">
    <property type="nucleotide sequence ID" value="NC_017527.1"/>
</dbReference>
<organism evidence="1 2">
    <name type="scientific">Methanothrix harundinacea (strain 6Ac)</name>
    <name type="common">Methanosaeta harundinacea</name>
    <dbReference type="NCBI Taxonomy" id="1110509"/>
    <lineage>
        <taxon>Archaea</taxon>
        <taxon>Methanobacteriati</taxon>
        <taxon>Methanobacteriota</taxon>
        <taxon>Stenosarchaea group</taxon>
        <taxon>Methanomicrobia</taxon>
        <taxon>Methanotrichales</taxon>
        <taxon>Methanotrichaceae</taxon>
        <taxon>Methanothrix</taxon>
    </lineage>
</organism>